<gene>
    <name evidence="6" type="ORF">DFQ27_002382</name>
</gene>
<comment type="caution">
    <text evidence="6">The sequence shown here is derived from an EMBL/GenBank/DDBJ whole genome shotgun (WGS) entry which is preliminary data.</text>
</comment>
<keyword evidence="4" id="KW-0862">Zinc</keyword>
<comment type="cofactor">
    <cofactor evidence="1">
        <name>Zn(2+)</name>
        <dbReference type="ChEBI" id="CHEBI:29105"/>
    </cofactor>
</comment>
<evidence type="ECO:0000256" key="4">
    <source>
        <dbReference type="ARBA" id="ARBA00022833"/>
    </source>
</evidence>
<keyword evidence="3" id="KW-0479">Metal-binding</keyword>
<keyword evidence="7" id="KW-1185">Reference proteome</keyword>
<dbReference type="Gene3D" id="3.30.980.10">
    <property type="entry name" value="Threonyl-trna Synthetase, Chain A, domain 2"/>
    <property type="match status" value="1"/>
</dbReference>
<dbReference type="PANTHER" id="PTHR43462">
    <property type="entry name" value="ALANYL-TRNA EDITING PROTEIN"/>
    <property type="match status" value="1"/>
</dbReference>
<evidence type="ECO:0000256" key="2">
    <source>
        <dbReference type="ARBA" id="ARBA00008429"/>
    </source>
</evidence>
<dbReference type="SMART" id="SM00863">
    <property type="entry name" value="tRNA_SAD"/>
    <property type="match status" value="1"/>
</dbReference>
<sequence>MPETASSSCAQVPVGLLTCQATPYLKQLKTTVLDCSQKPNKQKLYEVHLQDTGGQPCDFGTINEVEVKNVQRVGTSHVHHTTAPIPVGSEVLVKVDWTRRFDNMQQHSGQHLVSALFEQPEYGCDTVAWGMNDKRCHVELNKVPTQAQIQEVEQRLNLYIRRDYPVHITFTDQKPATLPADYVGPNGVFRVAEIMEDLDLLERERLEDQGIDPVKVPGAFDTVKGMFHLDFNPCCGTHVRSLKDVQAIKLLHTERVRGGNCRLFFVCGSRALTLLEETYTLSREMGTVLQAPGGLETFVDTIVRTQKSQKDMFKQLKVLWREIAVYQIKEWIQLLEESKAKSSSSEGEDEGEKGRLITLHREDADVDYLTLLASLLQKDYDLVQGKRIFVLSTGDRKEGGAMTLLGKDEDLIKKVAAAIQSNVDIKGGGKGRWQGKASKSWDGLDAAWQAARAIVEA</sequence>
<comment type="similarity">
    <text evidence="2">Belongs to the class-II aminoacyl-tRNA synthetase family. Alax-L subfamily.</text>
</comment>
<organism evidence="6 7">
    <name type="scientific">Actinomortierella ambigua</name>
    <dbReference type="NCBI Taxonomy" id="1343610"/>
    <lineage>
        <taxon>Eukaryota</taxon>
        <taxon>Fungi</taxon>
        <taxon>Fungi incertae sedis</taxon>
        <taxon>Mucoromycota</taxon>
        <taxon>Mortierellomycotina</taxon>
        <taxon>Mortierellomycetes</taxon>
        <taxon>Mortierellales</taxon>
        <taxon>Mortierellaceae</taxon>
        <taxon>Actinomortierella</taxon>
    </lineage>
</organism>
<reference evidence="6" key="1">
    <citation type="journal article" date="2020" name="Fungal Divers.">
        <title>Resolving the Mortierellaceae phylogeny through synthesis of multi-gene phylogenetics and phylogenomics.</title>
        <authorList>
            <person name="Vandepol N."/>
            <person name="Liber J."/>
            <person name="Desiro A."/>
            <person name="Na H."/>
            <person name="Kennedy M."/>
            <person name="Barry K."/>
            <person name="Grigoriev I.V."/>
            <person name="Miller A.N."/>
            <person name="O'Donnell K."/>
            <person name="Stajich J.E."/>
            <person name="Bonito G."/>
        </authorList>
    </citation>
    <scope>NUCLEOTIDE SEQUENCE</scope>
    <source>
        <strain evidence="6">BC1065</strain>
    </source>
</reference>
<dbReference type="EMBL" id="JAAAJB010000019">
    <property type="protein sequence ID" value="KAG0269713.1"/>
    <property type="molecule type" value="Genomic_DNA"/>
</dbReference>
<evidence type="ECO:0000313" key="7">
    <source>
        <dbReference type="Proteomes" id="UP000807716"/>
    </source>
</evidence>
<dbReference type="Gene3D" id="2.40.30.130">
    <property type="match status" value="1"/>
</dbReference>
<dbReference type="GO" id="GO:0005524">
    <property type="term" value="F:ATP binding"/>
    <property type="evidence" value="ECO:0007669"/>
    <property type="project" value="InterPro"/>
</dbReference>
<dbReference type="InterPro" id="IPR051335">
    <property type="entry name" value="Alanyl-tRNA_Editing_Enzymes"/>
</dbReference>
<dbReference type="InterPro" id="IPR009000">
    <property type="entry name" value="Transl_B-barrel_sf"/>
</dbReference>
<dbReference type="InterPro" id="IPR012947">
    <property type="entry name" value="tRNA_SAD"/>
</dbReference>
<proteinExistence type="inferred from homology"/>
<evidence type="ECO:0000256" key="3">
    <source>
        <dbReference type="ARBA" id="ARBA00022723"/>
    </source>
</evidence>
<dbReference type="InterPro" id="IPR018163">
    <property type="entry name" value="Thr/Ala-tRNA-synth_IIc_edit"/>
</dbReference>
<dbReference type="OrthoDB" id="288942at2759"/>
<accession>A0A9P6QJQ0</accession>
<protein>
    <recommendedName>
        <fullName evidence="5">Threonyl/alanyl tRNA synthetase SAD domain-containing protein</fullName>
    </recommendedName>
</protein>
<name>A0A9P6QJQ0_9FUNG</name>
<dbReference type="SUPFAM" id="SSF50447">
    <property type="entry name" value="Translation proteins"/>
    <property type="match status" value="1"/>
</dbReference>
<dbReference type="Pfam" id="PF07973">
    <property type="entry name" value="tRNA_SAD"/>
    <property type="match status" value="1"/>
</dbReference>
<dbReference type="GO" id="GO:0043039">
    <property type="term" value="P:tRNA aminoacylation"/>
    <property type="evidence" value="ECO:0007669"/>
    <property type="project" value="InterPro"/>
</dbReference>
<dbReference type="PANTHER" id="PTHR43462:SF1">
    <property type="entry name" value="ALANYL-TRNA EDITING PROTEIN AARSD1"/>
    <property type="match status" value="1"/>
</dbReference>
<dbReference type="GO" id="GO:0004812">
    <property type="term" value="F:aminoacyl-tRNA ligase activity"/>
    <property type="evidence" value="ECO:0007669"/>
    <property type="project" value="InterPro"/>
</dbReference>
<dbReference type="GO" id="GO:0002196">
    <property type="term" value="F:Ser-tRNA(Ala) deacylase activity"/>
    <property type="evidence" value="ECO:0007669"/>
    <property type="project" value="TreeGrafter"/>
</dbReference>
<evidence type="ECO:0000256" key="1">
    <source>
        <dbReference type="ARBA" id="ARBA00001947"/>
    </source>
</evidence>
<dbReference type="AlphaFoldDB" id="A0A9P6QJQ0"/>
<dbReference type="Proteomes" id="UP000807716">
    <property type="component" value="Unassembled WGS sequence"/>
</dbReference>
<evidence type="ECO:0000259" key="5">
    <source>
        <dbReference type="SMART" id="SM00863"/>
    </source>
</evidence>
<dbReference type="GO" id="GO:0046872">
    <property type="term" value="F:metal ion binding"/>
    <property type="evidence" value="ECO:0007669"/>
    <property type="project" value="UniProtKB-KW"/>
</dbReference>
<feature type="domain" description="Threonyl/alanyl tRNA synthetase SAD" evidence="5">
    <location>
        <begin position="211"/>
        <end position="264"/>
    </location>
</feature>
<evidence type="ECO:0000313" key="6">
    <source>
        <dbReference type="EMBL" id="KAG0269713.1"/>
    </source>
</evidence>
<dbReference type="SUPFAM" id="SSF55186">
    <property type="entry name" value="ThrRS/AlaRS common domain"/>
    <property type="match status" value="1"/>
</dbReference>